<keyword evidence="8" id="KW-0449">Lipoprotein</keyword>
<feature type="transmembrane region" description="Helical" evidence="7">
    <location>
        <begin position="6"/>
        <end position="29"/>
    </location>
</feature>
<comment type="caution">
    <text evidence="8">The sequence shown here is derived from an EMBL/GenBank/DDBJ whole genome shotgun (WGS) entry which is preliminary data.</text>
</comment>
<evidence type="ECO:0000313" key="8">
    <source>
        <dbReference type="EMBL" id="OGD85584.1"/>
    </source>
</evidence>
<evidence type="ECO:0000256" key="1">
    <source>
        <dbReference type="ARBA" id="ARBA00007150"/>
    </source>
</evidence>
<proteinExistence type="inferred from homology"/>
<evidence type="ECO:0000313" key="9">
    <source>
        <dbReference type="Proteomes" id="UP000177069"/>
    </source>
</evidence>
<comment type="similarity">
    <text evidence="1 7">Belongs to the Lgt family.</text>
</comment>
<dbReference type="PANTHER" id="PTHR30589:SF0">
    <property type="entry name" value="PHOSPHATIDYLGLYCEROL--PROLIPOPROTEIN DIACYLGLYCERYL TRANSFERASE"/>
    <property type="match status" value="1"/>
</dbReference>
<keyword evidence="6 7" id="KW-0472">Membrane</keyword>
<protein>
    <recommendedName>
        <fullName evidence="7">Phosphatidylglycerol--prolipoprotein diacylglyceryl transferase</fullName>
        <ecNumber evidence="7">2.5.1.145</ecNumber>
    </recommendedName>
</protein>
<feature type="transmembrane region" description="Helical" evidence="7">
    <location>
        <begin position="49"/>
        <end position="67"/>
    </location>
</feature>
<comment type="subcellular location">
    <subcellularLocation>
        <location evidence="7">Cell membrane</location>
        <topology evidence="7">Multi-pass membrane protein</topology>
    </subcellularLocation>
</comment>
<dbReference type="GO" id="GO:0008961">
    <property type="term" value="F:phosphatidylglycerol-prolipoprotein diacylglyceryl transferase activity"/>
    <property type="evidence" value="ECO:0007669"/>
    <property type="project" value="UniProtKB-UniRule"/>
</dbReference>
<evidence type="ECO:0000256" key="7">
    <source>
        <dbReference type="HAMAP-Rule" id="MF_01147"/>
    </source>
</evidence>
<accession>A0A1F5G1A3</accession>
<reference evidence="8 9" key="1">
    <citation type="journal article" date="2016" name="Nat. Commun.">
        <title>Thousands of microbial genomes shed light on interconnected biogeochemical processes in an aquifer system.</title>
        <authorList>
            <person name="Anantharaman K."/>
            <person name="Brown C.T."/>
            <person name="Hug L.A."/>
            <person name="Sharon I."/>
            <person name="Castelle C.J."/>
            <person name="Probst A.J."/>
            <person name="Thomas B.C."/>
            <person name="Singh A."/>
            <person name="Wilkins M.J."/>
            <person name="Karaoz U."/>
            <person name="Brodie E.L."/>
            <person name="Williams K.H."/>
            <person name="Hubbard S.S."/>
            <person name="Banfield J.F."/>
        </authorList>
    </citation>
    <scope>NUCLEOTIDE SEQUENCE [LARGE SCALE GENOMIC DNA]</scope>
</reference>
<evidence type="ECO:0000256" key="6">
    <source>
        <dbReference type="ARBA" id="ARBA00023136"/>
    </source>
</evidence>
<name>A0A1F5G1A3_9BACT</name>
<dbReference type="HAMAP" id="MF_01147">
    <property type="entry name" value="Lgt"/>
    <property type="match status" value="1"/>
</dbReference>
<keyword evidence="5 7" id="KW-1133">Transmembrane helix</keyword>
<feature type="transmembrane region" description="Helical" evidence="7">
    <location>
        <begin position="167"/>
        <end position="188"/>
    </location>
</feature>
<feature type="transmembrane region" description="Helical" evidence="7">
    <location>
        <begin position="200"/>
        <end position="217"/>
    </location>
</feature>
<keyword evidence="3 7" id="KW-0808">Transferase</keyword>
<dbReference type="AlphaFoldDB" id="A0A1F5G1A3"/>
<sequence>MIPKEILLGPITIHLYGLIIAIAIFLGWFLAKKRAHLYKIPHKIFDDPILLIPLLLGIVGARLYHVFDYWDLYSRDPIAILYIGKGGLGIWGGLLGAILGFIWVAKVRRIDIFSALDLVSPSLLLGQVLGRIGNFINQEGFGPPTEKPWAVFIDSAHRPPQFLNSAYFHPTFFYEAIIDAIFLLVLLYFSKKLKARGQLFAFYLILYSTGRFIAEFWRIDTATIGSLKVAHILSILTFLFGLGLLLKCRKTPQA</sequence>
<dbReference type="InterPro" id="IPR001640">
    <property type="entry name" value="Lgt"/>
</dbReference>
<dbReference type="EC" id="2.5.1.145" evidence="7"/>
<dbReference type="PROSITE" id="PS01311">
    <property type="entry name" value="LGT"/>
    <property type="match status" value="1"/>
</dbReference>
<dbReference type="GO" id="GO:0005886">
    <property type="term" value="C:plasma membrane"/>
    <property type="evidence" value="ECO:0007669"/>
    <property type="project" value="UniProtKB-SubCell"/>
</dbReference>
<feature type="transmembrane region" description="Helical" evidence="7">
    <location>
        <begin position="79"/>
        <end position="105"/>
    </location>
</feature>
<comment type="catalytic activity">
    <reaction evidence="7">
        <text>L-cysteinyl-[prolipoprotein] + a 1,2-diacyl-sn-glycero-3-phospho-(1'-sn-glycerol) = an S-1,2-diacyl-sn-glyceryl-L-cysteinyl-[prolipoprotein] + sn-glycerol 1-phosphate + H(+)</text>
        <dbReference type="Rhea" id="RHEA:56712"/>
        <dbReference type="Rhea" id="RHEA-COMP:14679"/>
        <dbReference type="Rhea" id="RHEA-COMP:14680"/>
        <dbReference type="ChEBI" id="CHEBI:15378"/>
        <dbReference type="ChEBI" id="CHEBI:29950"/>
        <dbReference type="ChEBI" id="CHEBI:57685"/>
        <dbReference type="ChEBI" id="CHEBI:64716"/>
        <dbReference type="ChEBI" id="CHEBI:140658"/>
        <dbReference type="EC" id="2.5.1.145"/>
    </reaction>
</comment>
<gene>
    <name evidence="7" type="primary">lgt</name>
    <name evidence="8" type="ORF">A2696_00965</name>
</gene>
<keyword evidence="2 7" id="KW-1003">Cell membrane</keyword>
<dbReference type="Proteomes" id="UP000177069">
    <property type="component" value="Unassembled WGS sequence"/>
</dbReference>
<keyword evidence="4 7" id="KW-0812">Transmembrane</keyword>
<evidence type="ECO:0000256" key="2">
    <source>
        <dbReference type="ARBA" id="ARBA00022475"/>
    </source>
</evidence>
<dbReference type="EMBL" id="MFBA01000022">
    <property type="protein sequence ID" value="OGD85584.1"/>
    <property type="molecule type" value="Genomic_DNA"/>
</dbReference>
<comment type="function">
    <text evidence="7">Catalyzes the transfer of the diacylglyceryl group from phosphatidylglycerol to the sulfhydryl group of the N-terminal cysteine of a prolipoprotein, the first step in the formation of mature lipoproteins.</text>
</comment>
<dbReference type="PANTHER" id="PTHR30589">
    <property type="entry name" value="PROLIPOPROTEIN DIACYLGLYCERYL TRANSFERASE"/>
    <property type="match status" value="1"/>
</dbReference>
<dbReference type="Pfam" id="PF01790">
    <property type="entry name" value="LGT"/>
    <property type="match status" value="1"/>
</dbReference>
<evidence type="ECO:0000256" key="4">
    <source>
        <dbReference type="ARBA" id="ARBA00022692"/>
    </source>
</evidence>
<feature type="transmembrane region" description="Helical" evidence="7">
    <location>
        <begin position="229"/>
        <end position="246"/>
    </location>
</feature>
<feature type="binding site" evidence="7">
    <location>
        <position position="131"/>
    </location>
    <ligand>
        <name>a 1,2-diacyl-sn-glycero-3-phospho-(1'-sn-glycerol)</name>
        <dbReference type="ChEBI" id="CHEBI:64716"/>
    </ligand>
</feature>
<evidence type="ECO:0000256" key="5">
    <source>
        <dbReference type="ARBA" id="ARBA00022989"/>
    </source>
</evidence>
<dbReference type="GO" id="GO:0042158">
    <property type="term" value="P:lipoprotein biosynthetic process"/>
    <property type="evidence" value="ECO:0007669"/>
    <property type="project" value="UniProtKB-UniRule"/>
</dbReference>
<evidence type="ECO:0000256" key="3">
    <source>
        <dbReference type="ARBA" id="ARBA00022679"/>
    </source>
</evidence>
<comment type="pathway">
    <text evidence="7">Protein modification; lipoprotein biosynthesis (diacylglyceryl transfer).</text>
</comment>
<dbReference type="NCBIfam" id="TIGR00544">
    <property type="entry name" value="lgt"/>
    <property type="match status" value="1"/>
</dbReference>
<dbReference type="UniPathway" id="UPA00664"/>
<organism evidence="8 9">
    <name type="scientific">Candidatus Curtissbacteria bacterium RIFCSPHIGHO2_01_FULL_41_13</name>
    <dbReference type="NCBI Taxonomy" id="1797745"/>
    <lineage>
        <taxon>Bacteria</taxon>
        <taxon>Candidatus Curtissiibacteriota</taxon>
    </lineage>
</organism>